<evidence type="ECO:0000313" key="8">
    <source>
        <dbReference type="EMBL" id="KAK7739256.1"/>
    </source>
</evidence>
<keyword evidence="9" id="KW-1185">Reference proteome</keyword>
<evidence type="ECO:0000256" key="2">
    <source>
        <dbReference type="ARBA" id="ARBA00022490"/>
    </source>
</evidence>
<feature type="region of interest" description="Disordered" evidence="5">
    <location>
        <begin position="1550"/>
        <end position="1580"/>
    </location>
</feature>
<dbReference type="SUPFAM" id="SSF48371">
    <property type="entry name" value="ARM repeat"/>
    <property type="match status" value="2"/>
</dbReference>
<dbReference type="GO" id="GO:0036503">
    <property type="term" value="P:ERAD pathway"/>
    <property type="evidence" value="ECO:0007669"/>
    <property type="project" value="TreeGrafter"/>
</dbReference>
<dbReference type="GO" id="GO:0060090">
    <property type="term" value="F:molecular adaptor activity"/>
    <property type="evidence" value="ECO:0007669"/>
    <property type="project" value="InterPro"/>
</dbReference>
<dbReference type="GO" id="GO:0000502">
    <property type="term" value="C:proteasome complex"/>
    <property type="evidence" value="ECO:0007669"/>
    <property type="project" value="UniProtKB-KW"/>
</dbReference>
<evidence type="ECO:0000256" key="3">
    <source>
        <dbReference type="ARBA" id="ARBA00022737"/>
    </source>
</evidence>
<comment type="subcellular location">
    <subcellularLocation>
        <location evidence="1">Cytoplasm</location>
    </subcellularLocation>
</comment>
<dbReference type="Proteomes" id="UP001320420">
    <property type="component" value="Unassembled WGS sequence"/>
</dbReference>
<protein>
    <submittedName>
        <fullName evidence="8">Proteasome component M29</fullName>
    </submittedName>
</protein>
<accession>A0AAN9YER6</accession>
<dbReference type="Pfam" id="PF24492">
    <property type="entry name" value="HEAT_ECM29"/>
    <property type="match status" value="1"/>
</dbReference>
<dbReference type="PANTHER" id="PTHR23346">
    <property type="entry name" value="TRANSLATIONAL ACTIVATOR GCN1-RELATED"/>
    <property type="match status" value="1"/>
</dbReference>
<feature type="domain" description="Proteasome adapter and scaffold protein ECM29 HEAT-repeat" evidence="7">
    <location>
        <begin position="1283"/>
        <end position="1442"/>
    </location>
</feature>
<evidence type="ECO:0000256" key="1">
    <source>
        <dbReference type="ARBA" id="ARBA00004496"/>
    </source>
</evidence>
<dbReference type="Pfam" id="PF23731">
    <property type="entry name" value="ARM_ECM29_C"/>
    <property type="match status" value="1"/>
</dbReference>
<feature type="domain" description="Proteasome component Ecm29 N-terminal" evidence="6">
    <location>
        <begin position="16"/>
        <end position="522"/>
    </location>
</feature>
<dbReference type="InterPro" id="IPR016024">
    <property type="entry name" value="ARM-type_fold"/>
</dbReference>
<dbReference type="Gene3D" id="1.25.10.10">
    <property type="entry name" value="Leucine-rich Repeat Variant"/>
    <property type="match status" value="3"/>
</dbReference>
<name>A0AAN9YER6_9PEZI</name>
<dbReference type="EMBL" id="JAKJXP020000183">
    <property type="protein sequence ID" value="KAK7739256.1"/>
    <property type="molecule type" value="Genomic_DNA"/>
</dbReference>
<dbReference type="Pfam" id="PF13001">
    <property type="entry name" value="ECM29_N"/>
    <property type="match status" value="1"/>
</dbReference>
<dbReference type="InterPro" id="IPR011989">
    <property type="entry name" value="ARM-like"/>
</dbReference>
<sequence length="1883" mass="206634">MSATTEGSELRLVSSIRYKLANVSGDEKKLSDALRTQLTPLLERAGSPYKAVRDAAFQAFISVNNFAKPSGVILPVKALLEQYKNTSSPMVKQLDLSLVKQGVLRLDQQGRRELLPVALQGISKETSPASAAGFFNIFLRLLLDIKIPGRGLKEDISFRETIGLTDPLDASYVSRWLGKLFLLRQDLALASDEDLDKLLAASPSGLTRDDIAFLRNNNPHAWRPNAPNSLSLAECKIKAVNFLASGAFTDEERYLPTICAAGVTDSRITLVADDVLKRSEVNLEDSSIVASLFEAHAQFPAAHRMQVLKLLSKSVTACTFKKQVVDTVKQDFVLTAGDNAVVLGLEALRLHKSLLAFLSWIARNSSTSSNTDREMGPALVLLLKDYILAQGWPNPNPRANQAQFQDEQRLRAHAYETIGTLARGSSFDHKAKDSLLKWLFDSLVSDPSSDVVVHIESAFSSMMGLFRPNTPAELRDLEILLLEYMTLSDRQGIRTARHVAARFANNCLPYSNAKARWIDILALSGGVSERRDVLEEGQRGLDPWWATKLHPDEELALPDWKELTREFLDTTPRHVGEDEMVVDQTSRYTLFTNDRLQAFPITLRFIKQTLLITALGQSAFEVDWEPQLDAKLDNDLEIRRALRRRLVEAGDNESLLKLLHASLDGLRDHPDVGAEECITCLTQVLSFAPRDTVIVPLSSRASELLQVIKSNNQKVRQLASKAFGILSPWDEQSTSSVSQLRSFIESCGEPSPHQSAEYQGSLACLGSYLAHAAYYGKLNAVARSDNLEFISQKFVSGAKSVDLNVRDVSIEVMSQLWTAGLAFPTSVEQLTDTISSLSKLASSNNERAIRAMGRLAIPTPSDDSIGDTSPTAKVLDALFGLTDTKRTEVHLATGEAIAAVIARWDSKAVKLDLDVEPLGSGESSITLALSKRPAQITATLDKLINDCKTTKPSLLKASGIWLFCVIQYCSDLPEIQERLRQCQAAFMRLLGARDELVQETASRGLSLVYERGDESLKGDLVKDLVASFTGSKTQLKVDEETELFDAGALPTGEGKSITSYKDIVSLANEVGDQSLIYKFMALATNAATWTARSAFGRFGLSNILSDAELDPKIYPKLYRYRFDPNANVRRSMDDIWKAVVKDSTAAIDQHFDAIMDDLLKSILDGREWRVREASCAAIAELIYGQPFPKYEKYYTDIWRVTLRVLDDRKESVRAAALKLCMGLSKTLVTQLQQNNSSASARAMITQVLPFLLSDKGIENSVEEVKIMAIKTVLDVVKNGGDALKSFIPTIVTHCLGLLSTVEPEQVNYYYQRVGEADREHFDKFRSGAATRSPIFECVVNCLRFADEGVMQELAPQLIQTIKSAIGMQTKVGCSEVLTTLALRHAILLPPYYVSFLKTLEIQILDRNHETSRAYARSAAYLLRGAPPSARDRFTARLADLYLGAEDDARRQKVADAVLAIAKASPDAFADLEARLLPLAYFGRCDTDEYVAEAFDAVWGQHAGGSHSVKRFVDEIVDFVTKGLDTSKWALQHGAALAIASMITALCGNSGGDNNSNRGTKDDYHYDEDDYANGDSDNDSRQLDEKTLRRIWPVLDKALALKTFKGKEKLVAAFPLFVRRGRRLWTTDQAVAAQTRKIAIREAKRNNDEYRPHALEALGRFAAARDDDDDIYREVVAIASPRLLPPVDDDAGGKEKDAHALTELERRTVAAALRAVLTGYSRRKMRAVPAAVLAQVAAVLVDNNSNNKGKTSPAIAIARDAWFAGAAALLNRAAAAAASSGDGNPTPAADANIGAPSPTALATQWLGLLAADGDSVVLVEGQRAARAKALLAFVRALKKGAFGDMDTGGGGLVEGEVRRKVEAMKEADRSLDVQKQLGVVLGEL</sequence>
<dbReference type="InterPro" id="IPR024372">
    <property type="entry name" value="Ecm29_N"/>
</dbReference>
<keyword evidence="3" id="KW-0677">Repeat</keyword>
<proteinExistence type="predicted"/>
<evidence type="ECO:0000313" key="9">
    <source>
        <dbReference type="Proteomes" id="UP001320420"/>
    </source>
</evidence>
<gene>
    <name evidence="8" type="primary">ECM29</name>
    <name evidence="8" type="ORF">SLS62_011262</name>
</gene>
<organism evidence="8 9">
    <name type="scientific">Diatrype stigma</name>
    <dbReference type="NCBI Taxonomy" id="117547"/>
    <lineage>
        <taxon>Eukaryota</taxon>
        <taxon>Fungi</taxon>
        <taxon>Dikarya</taxon>
        <taxon>Ascomycota</taxon>
        <taxon>Pezizomycotina</taxon>
        <taxon>Sordariomycetes</taxon>
        <taxon>Xylariomycetidae</taxon>
        <taxon>Xylariales</taxon>
        <taxon>Diatrypaceae</taxon>
        <taxon>Diatrype</taxon>
    </lineage>
</organism>
<dbReference type="InterPro" id="IPR055443">
    <property type="entry name" value="HEAT_ECM29"/>
</dbReference>
<dbReference type="GO" id="GO:0005737">
    <property type="term" value="C:cytoplasm"/>
    <property type="evidence" value="ECO:0007669"/>
    <property type="project" value="UniProtKB-SubCell"/>
</dbReference>
<evidence type="ECO:0000259" key="6">
    <source>
        <dbReference type="Pfam" id="PF13001"/>
    </source>
</evidence>
<dbReference type="PANTHER" id="PTHR23346:SF19">
    <property type="entry name" value="PROTEASOME ADAPTER AND SCAFFOLD PROTEIN ECM29"/>
    <property type="match status" value="1"/>
</dbReference>
<evidence type="ECO:0000256" key="4">
    <source>
        <dbReference type="ARBA" id="ARBA00022942"/>
    </source>
</evidence>
<keyword evidence="2" id="KW-0963">Cytoplasm</keyword>
<dbReference type="GO" id="GO:0005634">
    <property type="term" value="C:nucleus"/>
    <property type="evidence" value="ECO:0007669"/>
    <property type="project" value="TreeGrafter"/>
</dbReference>
<reference evidence="8 9" key="1">
    <citation type="submission" date="2024-02" db="EMBL/GenBank/DDBJ databases">
        <title>De novo assembly and annotation of 12 fungi associated with fruit tree decline syndrome in Ontario, Canada.</title>
        <authorList>
            <person name="Sulman M."/>
            <person name="Ellouze W."/>
            <person name="Ilyukhin E."/>
        </authorList>
    </citation>
    <scope>NUCLEOTIDE SEQUENCE [LARGE SCALE GENOMIC DNA]</scope>
    <source>
        <strain evidence="8 9">M11/M66-122</strain>
    </source>
</reference>
<dbReference type="GO" id="GO:0043248">
    <property type="term" value="P:proteasome assembly"/>
    <property type="evidence" value="ECO:0007669"/>
    <property type="project" value="InterPro"/>
</dbReference>
<evidence type="ECO:0000259" key="7">
    <source>
        <dbReference type="Pfam" id="PF24492"/>
    </source>
</evidence>
<comment type="caution">
    <text evidence="8">The sequence shown here is derived from an EMBL/GenBank/DDBJ whole genome shotgun (WGS) entry which is preliminary data.</text>
</comment>
<keyword evidence="4 8" id="KW-0647">Proteasome</keyword>
<evidence type="ECO:0000256" key="5">
    <source>
        <dbReference type="SAM" id="MobiDB-lite"/>
    </source>
</evidence>